<evidence type="ECO:0000313" key="3">
    <source>
        <dbReference type="Proteomes" id="UP001370490"/>
    </source>
</evidence>
<dbReference type="AlphaFoldDB" id="A0AAN8Z1Z9"/>
<organism evidence="2 3">
    <name type="scientific">Dillenia turbinata</name>
    <dbReference type="NCBI Taxonomy" id="194707"/>
    <lineage>
        <taxon>Eukaryota</taxon>
        <taxon>Viridiplantae</taxon>
        <taxon>Streptophyta</taxon>
        <taxon>Embryophyta</taxon>
        <taxon>Tracheophyta</taxon>
        <taxon>Spermatophyta</taxon>
        <taxon>Magnoliopsida</taxon>
        <taxon>eudicotyledons</taxon>
        <taxon>Gunneridae</taxon>
        <taxon>Pentapetalae</taxon>
        <taxon>Dilleniales</taxon>
        <taxon>Dilleniaceae</taxon>
        <taxon>Dillenia</taxon>
    </lineage>
</organism>
<dbReference type="Gene3D" id="1.20.1280.50">
    <property type="match status" value="1"/>
</dbReference>
<dbReference type="InterPro" id="IPR001810">
    <property type="entry name" value="F-box_dom"/>
</dbReference>
<dbReference type="Pfam" id="PF12937">
    <property type="entry name" value="F-box-like"/>
    <property type="match status" value="1"/>
</dbReference>
<dbReference type="PROSITE" id="PS50181">
    <property type="entry name" value="FBOX"/>
    <property type="match status" value="1"/>
</dbReference>
<keyword evidence="3" id="KW-1185">Reference proteome</keyword>
<dbReference type="Proteomes" id="UP001370490">
    <property type="component" value="Unassembled WGS sequence"/>
</dbReference>
<dbReference type="SUPFAM" id="SSF81383">
    <property type="entry name" value="F-box domain"/>
    <property type="match status" value="1"/>
</dbReference>
<dbReference type="PANTHER" id="PTHR31370">
    <property type="entry name" value="F-BOX PROTEIN FAMILY-LIKE"/>
    <property type="match status" value="1"/>
</dbReference>
<comment type="caution">
    <text evidence="2">The sequence shown here is derived from an EMBL/GenBank/DDBJ whole genome shotgun (WGS) entry which is preliminary data.</text>
</comment>
<dbReference type="InterPro" id="IPR036047">
    <property type="entry name" value="F-box-like_dom_sf"/>
</dbReference>
<dbReference type="PANTHER" id="PTHR31370:SF2">
    <property type="entry name" value="OS08G0105100 PROTEIN"/>
    <property type="match status" value="1"/>
</dbReference>
<feature type="domain" description="F-box" evidence="1">
    <location>
        <begin position="8"/>
        <end position="54"/>
    </location>
</feature>
<protein>
    <recommendedName>
        <fullName evidence="1">F-box domain-containing protein</fullName>
    </recommendedName>
</protein>
<gene>
    <name evidence="2" type="ORF">RJ641_011778</name>
</gene>
<evidence type="ECO:0000259" key="1">
    <source>
        <dbReference type="PROSITE" id="PS50181"/>
    </source>
</evidence>
<evidence type="ECO:0000313" key="2">
    <source>
        <dbReference type="EMBL" id="KAK6923474.1"/>
    </source>
</evidence>
<accession>A0AAN8Z1Z9</accession>
<sequence>MVSGYCGSTLLTSLPDDVFVIVSRALLPRDLCNLSLCCRSLNVLAGSDKVWATQCDMLGFVSHQDLVEWRKGVASYKALCRFLHSVEPLIGIWVHQNPELGNVVYVMPGFVSVVGCRIIPQELGPLGLEHGPILWSPVFEIIGDFDGSVTFWLHGREKEQNYFYPGSVKPIDRACNVLLLEVETRQQNNEDKLKHSKSFANHCEKEVLRKFCRSDSGLSMSQRMIEQSASVVPFSRLAFGDRRKLLEAVTSQVCARVPEAANGPLFPCSREDENYPKDMVFLFQRRLLLMTMYNLGGGCMDWKATLELPSDHNQLELNEIRKSLDNAGGIRNSLCEDESRTQNTKRRSLSVYLRNGVKQILRKSVSMNGSHLTSRNGSSCSESKHAQLNEFLRSGDSLGLTLHACSMKLSSYRAWPNMHDNRFALYKLPMRIIKAGQEYAGLWGGTFGWPTEGKPGKALFFLLLSYEESQGQRLLIATKILEGTHYVLHPNGSAMFIANVEEPSSDPFPWDTDGESVPVDVKSAYIGEGIANGYGFRYPGSKPGSLYVIQDGTLAFIWKESRAVLTLQRLNLQELLKKGERVHTLPPVANFSYLTKSYSNVFTGFTITTNTLFSPRLVEVLPHNVKEQYSVLGCFRLSSSIGKGATKVVVMANTCRANMNLLVKLGDFKCTFVCICYTITNIDLPHQLYLLCLKFLFPRNNSEWHGLGKIIYRICKQNTLWQFQRCGFAFPAEGWSFSDTGGILVSFDSTKCWSVSLPCFEKP</sequence>
<dbReference type="InterPro" id="IPR040275">
    <property type="entry name" value="At5g39450-like"/>
</dbReference>
<reference evidence="2 3" key="1">
    <citation type="submission" date="2023-12" db="EMBL/GenBank/DDBJ databases">
        <title>A high-quality genome assembly for Dillenia turbinata (Dilleniales).</title>
        <authorList>
            <person name="Chanderbali A."/>
        </authorList>
    </citation>
    <scope>NUCLEOTIDE SEQUENCE [LARGE SCALE GENOMIC DNA]</scope>
    <source>
        <strain evidence="2">LSX21</strain>
        <tissue evidence="2">Leaf</tissue>
    </source>
</reference>
<name>A0AAN8Z1Z9_9MAGN</name>
<dbReference type="EMBL" id="JBAMMX010000018">
    <property type="protein sequence ID" value="KAK6923474.1"/>
    <property type="molecule type" value="Genomic_DNA"/>
</dbReference>
<proteinExistence type="predicted"/>